<protein>
    <recommendedName>
        <fullName evidence="1">2EXR domain-containing protein</fullName>
    </recommendedName>
</protein>
<evidence type="ECO:0000313" key="2">
    <source>
        <dbReference type="EMBL" id="KAK3048813.1"/>
    </source>
</evidence>
<dbReference type="InterPro" id="IPR045518">
    <property type="entry name" value="2EXR"/>
</dbReference>
<dbReference type="EMBL" id="JAWDJX010000045">
    <property type="protein sequence ID" value="KAK3048813.1"/>
    <property type="molecule type" value="Genomic_DNA"/>
</dbReference>
<accession>A0AAJ0D8I1</accession>
<organism evidence="2 3">
    <name type="scientific">Extremus antarcticus</name>
    <dbReference type="NCBI Taxonomy" id="702011"/>
    <lineage>
        <taxon>Eukaryota</taxon>
        <taxon>Fungi</taxon>
        <taxon>Dikarya</taxon>
        <taxon>Ascomycota</taxon>
        <taxon>Pezizomycotina</taxon>
        <taxon>Dothideomycetes</taxon>
        <taxon>Dothideomycetidae</taxon>
        <taxon>Mycosphaerellales</taxon>
        <taxon>Extremaceae</taxon>
        <taxon>Extremus</taxon>
    </lineage>
</organism>
<gene>
    <name evidence="2" type="ORF">LTR09_009925</name>
</gene>
<dbReference type="Proteomes" id="UP001271007">
    <property type="component" value="Unassembled WGS sequence"/>
</dbReference>
<name>A0AAJ0D8I1_9PEZI</name>
<comment type="caution">
    <text evidence="2">The sequence shown here is derived from an EMBL/GenBank/DDBJ whole genome shotgun (WGS) entry which is preliminary data.</text>
</comment>
<proteinExistence type="predicted"/>
<evidence type="ECO:0000313" key="3">
    <source>
        <dbReference type="Proteomes" id="UP001271007"/>
    </source>
</evidence>
<dbReference type="PANTHER" id="PTHR42085:SF2">
    <property type="entry name" value="F-BOX DOMAIN-CONTAINING PROTEIN"/>
    <property type="match status" value="1"/>
</dbReference>
<feature type="domain" description="2EXR" evidence="1">
    <location>
        <begin position="7"/>
        <end position="72"/>
    </location>
</feature>
<dbReference type="InterPro" id="IPR038883">
    <property type="entry name" value="AN11006-like"/>
</dbReference>
<dbReference type="Pfam" id="PF20150">
    <property type="entry name" value="2EXR"/>
    <property type="match status" value="1"/>
</dbReference>
<dbReference type="PANTHER" id="PTHR42085">
    <property type="entry name" value="F-BOX DOMAIN-CONTAINING PROTEIN"/>
    <property type="match status" value="1"/>
</dbReference>
<keyword evidence="3" id="KW-1185">Reference proteome</keyword>
<reference evidence="2" key="1">
    <citation type="submission" date="2023-04" db="EMBL/GenBank/DDBJ databases">
        <title>Black Yeasts Isolated from many extreme environments.</title>
        <authorList>
            <person name="Coleine C."/>
            <person name="Stajich J.E."/>
            <person name="Selbmann L."/>
        </authorList>
    </citation>
    <scope>NUCLEOTIDE SEQUENCE</scope>
    <source>
        <strain evidence="2">CCFEE 5312</strain>
    </source>
</reference>
<evidence type="ECO:0000259" key="1">
    <source>
        <dbReference type="Pfam" id="PF20150"/>
    </source>
</evidence>
<dbReference type="AlphaFoldDB" id="A0AAJ0D8I1"/>
<sequence length="217" mass="24115">MDNSPLSKLPREIRDEIYTLSLQHDQTITICTSSTKDFAIRSQDVAPHTLALALTKTCKQIHHEALPLFFKTNSFVFFTCILGRYHPLADFREWISNTLNKHQTSAGSIEIHLGGIWNCRLSEEAAMRRFVENEIVELVKSATVPRIAWTVSVILDFKYGSRGRTIYLAQIPLLGASECIEQRIRKAAAGAKQDDIAAVVTPFCAGLANAVQAALAD</sequence>